<dbReference type="PRINTS" id="PR00038">
    <property type="entry name" value="HTHLUXR"/>
</dbReference>
<evidence type="ECO:0000313" key="8">
    <source>
        <dbReference type="EMBL" id="RNM41771.1"/>
    </source>
</evidence>
<dbReference type="InterPro" id="IPR016032">
    <property type="entry name" value="Sig_transdc_resp-reg_C-effctor"/>
</dbReference>
<dbReference type="Gene3D" id="3.40.50.2300">
    <property type="match status" value="1"/>
</dbReference>
<proteinExistence type="predicted"/>
<dbReference type="RefSeq" id="WP_114545880.1">
    <property type="nucleotide sequence ID" value="NZ_PPTT01000008.1"/>
</dbReference>
<dbReference type="EMBL" id="QICC01000027">
    <property type="protein sequence ID" value="RNM41771.1"/>
    <property type="molecule type" value="Genomic_DNA"/>
</dbReference>
<name>A0A3N0IXS7_9ACTN</name>
<dbReference type="PANTHER" id="PTHR44688">
    <property type="entry name" value="DNA-BINDING TRANSCRIPTIONAL ACTIVATOR DEVR_DOSR"/>
    <property type="match status" value="1"/>
</dbReference>
<keyword evidence="2" id="KW-0238">DNA-binding</keyword>
<keyword evidence="1" id="KW-0805">Transcription regulation</keyword>
<feature type="transmembrane region" description="Helical" evidence="5">
    <location>
        <begin position="391"/>
        <end position="411"/>
    </location>
</feature>
<feature type="region of interest" description="Disordered" evidence="4">
    <location>
        <begin position="1"/>
        <end position="39"/>
    </location>
</feature>
<dbReference type="AlphaFoldDB" id="A0A3N0IXS7"/>
<keyword evidence="5" id="KW-1133">Transmembrane helix</keyword>
<feature type="transmembrane region" description="Helical" evidence="5">
    <location>
        <begin position="247"/>
        <end position="266"/>
    </location>
</feature>
<reference evidence="10" key="2">
    <citation type="submission" date="2018-05" db="EMBL/GenBank/DDBJ databases">
        <title>Genome Sequencing of selected type strains of the family Eggerthellaceae.</title>
        <authorList>
            <person name="Danylec N."/>
            <person name="Stoll D.A."/>
            <person name="Doetsch A."/>
            <person name="Huch M."/>
        </authorList>
    </citation>
    <scope>NUCLEOTIDE SEQUENCE [LARGE SCALE GENOMIC DNA]</scope>
    <source>
        <strain evidence="10">DSM 16107</strain>
    </source>
</reference>
<dbReference type="EMBL" id="PPTT01000008">
    <property type="protein sequence ID" value="RDB69678.1"/>
    <property type="molecule type" value="Genomic_DNA"/>
</dbReference>
<feature type="transmembrane region" description="Helical" evidence="5">
    <location>
        <begin position="272"/>
        <end position="291"/>
    </location>
</feature>
<evidence type="ECO:0000256" key="3">
    <source>
        <dbReference type="ARBA" id="ARBA00023163"/>
    </source>
</evidence>
<dbReference type="PROSITE" id="PS50043">
    <property type="entry name" value="HTH_LUXR_2"/>
    <property type="match status" value="1"/>
</dbReference>
<evidence type="ECO:0000259" key="6">
    <source>
        <dbReference type="PROSITE" id="PS50043"/>
    </source>
</evidence>
<feature type="domain" description="HTH luxR-type" evidence="6">
    <location>
        <begin position="445"/>
        <end position="510"/>
    </location>
</feature>
<feature type="transmembrane region" description="Helical" evidence="5">
    <location>
        <begin position="332"/>
        <end position="350"/>
    </location>
</feature>
<gene>
    <name evidence="7" type="ORF">C1876_06400</name>
    <name evidence="8" type="ORF">DMP09_08155</name>
</gene>
<evidence type="ECO:0000256" key="5">
    <source>
        <dbReference type="SAM" id="Phobius"/>
    </source>
</evidence>
<dbReference type="GO" id="GO:0006355">
    <property type="term" value="P:regulation of DNA-templated transcription"/>
    <property type="evidence" value="ECO:0007669"/>
    <property type="project" value="InterPro"/>
</dbReference>
<dbReference type="GO" id="GO:0003677">
    <property type="term" value="F:DNA binding"/>
    <property type="evidence" value="ECO:0007669"/>
    <property type="project" value="UniProtKB-KW"/>
</dbReference>
<organism evidence="8 10">
    <name type="scientific">Eggerthella sinensis</name>
    <dbReference type="NCBI Taxonomy" id="242230"/>
    <lineage>
        <taxon>Bacteria</taxon>
        <taxon>Bacillati</taxon>
        <taxon>Actinomycetota</taxon>
        <taxon>Coriobacteriia</taxon>
        <taxon>Eggerthellales</taxon>
        <taxon>Eggerthellaceae</taxon>
        <taxon>Eggerthella</taxon>
    </lineage>
</organism>
<dbReference type="CDD" id="cd06170">
    <property type="entry name" value="LuxR_C_like"/>
    <property type="match status" value="1"/>
</dbReference>
<reference evidence="7 9" key="1">
    <citation type="journal article" date="2018" name="Elife">
        <title>Discovery and characterization of a prevalent human gut bacterial enzyme sufficient for the inactivation of a family of plant toxins.</title>
        <authorList>
            <person name="Koppel N."/>
            <person name="Bisanz J.E."/>
            <person name="Pandelia M.E."/>
            <person name="Turnbaugh P.J."/>
            <person name="Balskus E.P."/>
        </authorList>
    </citation>
    <scope>NUCLEOTIDE SEQUENCE [LARGE SCALE GENOMIC DNA]</scope>
    <source>
        <strain evidence="7 9">DSM 16107</strain>
    </source>
</reference>
<dbReference type="OrthoDB" id="3196270at2"/>
<evidence type="ECO:0000256" key="2">
    <source>
        <dbReference type="ARBA" id="ARBA00023125"/>
    </source>
</evidence>
<feature type="transmembrane region" description="Helical" evidence="5">
    <location>
        <begin position="303"/>
        <end position="326"/>
    </location>
</feature>
<evidence type="ECO:0000313" key="10">
    <source>
        <dbReference type="Proteomes" id="UP000270112"/>
    </source>
</evidence>
<dbReference type="PANTHER" id="PTHR44688:SF16">
    <property type="entry name" value="DNA-BINDING TRANSCRIPTIONAL ACTIVATOR DEVR_DOSR"/>
    <property type="match status" value="1"/>
</dbReference>
<feature type="transmembrane region" description="Helical" evidence="5">
    <location>
        <begin position="49"/>
        <end position="69"/>
    </location>
</feature>
<protein>
    <recommendedName>
        <fullName evidence="6">HTH luxR-type domain-containing protein</fullName>
    </recommendedName>
</protein>
<keyword evidence="5" id="KW-0812">Transmembrane</keyword>
<evidence type="ECO:0000313" key="7">
    <source>
        <dbReference type="EMBL" id="RDB69678.1"/>
    </source>
</evidence>
<comment type="caution">
    <text evidence="8">The sequence shown here is derived from an EMBL/GenBank/DDBJ whole genome shotgun (WGS) entry which is preliminary data.</text>
</comment>
<dbReference type="SMART" id="SM00421">
    <property type="entry name" value="HTH_LUXR"/>
    <property type="match status" value="1"/>
</dbReference>
<evidence type="ECO:0000313" key="9">
    <source>
        <dbReference type="Proteomes" id="UP000253817"/>
    </source>
</evidence>
<dbReference type="Proteomes" id="UP000270112">
    <property type="component" value="Unassembled WGS sequence"/>
</dbReference>
<dbReference type="SUPFAM" id="SSF46894">
    <property type="entry name" value="C-terminal effector domain of the bipartite response regulators"/>
    <property type="match status" value="1"/>
</dbReference>
<sequence>MDGKRSKIGGEMQNAIRATKRAETDAEAETEAGAQGAGRRPAAARGRLIDARSLVAVCALSLSTFVQNGYVHPPFSASNPWALVLSGLLYGAAFGLWALVAHRGSAPLSVRAATVGAVGTLAAGCALWMLGAFDGYNLAVTLAGAALLSCGRAWAVIVAGLSLARLRPRGVLVTMAGGVCLSYAVFLAFGPLLAFAPVIAYALLPAVALAAVAAPVARLRDGLSDRTPPSELALTNPGSFPGPFNRLFVCIFLFEVAFGLSITFGTGSGTRWQSVVGGVAMLALAGWCAFTQRGSREDALFHVSGLLVVFGFFVSSAQTVALGWVASGALTVGAQMFSVLTWATLAIIAARNPSGGIAALGQGFCASSCGATLGVALTQLPVAADATGSDVRLLLLALVAAAFVGYVWIVLKDFSFSEAIRGVKPVEEVEAPAVPEAAIETRCAHLAEVHGLTEREGEVFVLLARGRNGAFIQEECRVTRNTAKTHIRHIYQKLNVHTQQELIDLVESGRDYIV</sequence>
<keyword evidence="3" id="KW-0804">Transcription</keyword>
<reference evidence="8" key="3">
    <citation type="journal article" date="2019" name="Microbiol. Resour. Announc.">
        <title>Draft Genome Sequences of Type Strains of Gordonibacter faecihominis, Paraeggerthella hongkongensis, Parvibacter caecicola,Slackia equolifaciens, Slackia faecicanis, and Slackia isoflavoniconvertens.</title>
        <authorList>
            <person name="Danylec N."/>
            <person name="Stoll D.A."/>
            <person name="Dotsch A."/>
            <person name="Huch M."/>
        </authorList>
    </citation>
    <scope>NUCLEOTIDE SEQUENCE</scope>
    <source>
        <strain evidence="8">DSM 16107</strain>
    </source>
</reference>
<feature type="transmembrane region" description="Helical" evidence="5">
    <location>
        <begin position="357"/>
        <end position="379"/>
    </location>
</feature>
<keyword evidence="9" id="KW-1185">Reference proteome</keyword>
<feature type="transmembrane region" description="Helical" evidence="5">
    <location>
        <begin position="198"/>
        <end position="217"/>
    </location>
</feature>
<dbReference type="InterPro" id="IPR000792">
    <property type="entry name" value="Tscrpt_reg_LuxR_C"/>
</dbReference>
<dbReference type="Pfam" id="PF00196">
    <property type="entry name" value="GerE"/>
    <property type="match status" value="1"/>
</dbReference>
<keyword evidence="5" id="KW-0472">Membrane</keyword>
<accession>A0A3N0IXS7</accession>
<feature type="transmembrane region" description="Helical" evidence="5">
    <location>
        <begin position="139"/>
        <end position="164"/>
    </location>
</feature>
<feature type="transmembrane region" description="Helical" evidence="5">
    <location>
        <begin position="112"/>
        <end position="133"/>
    </location>
</feature>
<evidence type="ECO:0000256" key="1">
    <source>
        <dbReference type="ARBA" id="ARBA00023015"/>
    </source>
</evidence>
<dbReference type="Proteomes" id="UP000253817">
    <property type="component" value="Unassembled WGS sequence"/>
</dbReference>
<feature type="transmembrane region" description="Helical" evidence="5">
    <location>
        <begin position="171"/>
        <end position="192"/>
    </location>
</feature>
<evidence type="ECO:0000256" key="4">
    <source>
        <dbReference type="SAM" id="MobiDB-lite"/>
    </source>
</evidence>
<feature type="transmembrane region" description="Helical" evidence="5">
    <location>
        <begin position="81"/>
        <end position="100"/>
    </location>
</feature>